<accession>A0AAV4FFQ0</accession>
<protein>
    <submittedName>
        <fullName evidence="2">Reverse transcriptase-like protein</fullName>
    </submittedName>
</protein>
<evidence type="ECO:0000259" key="1">
    <source>
        <dbReference type="Pfam" id="PF00078"/>
    </source>
</evidence>
<feature type="domain" description="Reverse transcriptase" evidence="1">
    <location>
        <begin position="6"/>
        <end position="103"/>
    </location>
</feature>
<comment type="caution">
    <text evidence="2">The sequence shown here is derived from an EMBL/GenBank/DDBJ whole genome shotgun (WGS) entry which is preliminary data.</text>
</comment>
<sequence>MVNFASEFDKVWKAALHHKMAKLNIPKSCIEWVKTLLWDRRAEAEFDNTENKYKLFRNGLPQEVLSPTLLLINIKSIDENIAENCETSLFGDDLAFWTSGESIKQAERKMQKP</sequence>
<name>A0AAV4FFQ0_9GAST</name>
<dbReference type="EMBL" id="BMAT01000703">
    <property type="protein sequence ID" value="GFR71523.1"/>
    <property type="molecule type" value="Genomic_DNA"/>
</dbReference>
<dbReference type="AlphaFoldDB" id="A0AAV4FFQ0"/>
<keyword evidence="2" id="KW-0808">Transferase</keyword>
<keyword evidence="3" id="KW-1185">Reference proteome</keyword>
<evidence type="ECO:0000313" key="3">
    <source>
        <dbReference type="Proteomes" id="UP000762676"/>
    </source>
</evidence>
<dbReference type="InterPro" id="IPR000477">
    <property type="entry name" value="RT_dom"/>
</dbReference>
<keyword evidence="2" id="KW-0695">RNA-directed DNA polymerase</keyword>
<proteinExistence type="predicted"/>
<gene>
    <name evidence="2" type="ORF">ElyMa_000355200</name>
</gene>
<dbReference type="GO" id="GO:0003964">
    <property type="term" value="F:RNA-directed DNA polymerase activity"/>
    <property type="evidence" value="ECO:0007669"/>
    <property type="project" value="UniProtKB-KW"/>
</dbReference>
<dbReference type="Pfam" id="PF00078">
    <property type="entry name" value="RVT_1"/>
    <property type="match status" value="1"/>
</dbReference>
<evidence type="ECO:0000313" key="2">
    <source>
        <dbReference type="EMBL" id="GFR71523.1"/>
    </source>
</evidence>
<organism evidence="2 3">
    <name type="scientific">Elysia marginata</name>
    <dbReference type="NCBI Taxonomy" id="1093978"/>
    <lineage>
        <taxon>Eukaryota</taxon>
        <taxon>Metazoa</taxon>
        <taxon>Spiralia</taxon>
        <taxon>Lophotrochozoa</taxon>
        <taxon>Mollusca</taxon>
        <taxon>Gastropoda</taxon>
        <taxon>Heterobranchia</taxon>
        <taxon>Euthyneura</taxon>
        <taxon>Panpulmonata</taxon>
        <taxon>Sacoglossa</taxon>
        <taxon>Placobranchoidea</taxon>
        <taxon>Plakobranchidae</taxon>
        <taxon>Elysia</taxon>
    </lineage>
</organism>
<dbReference type="Proteomes" id="UP000762676">
    <property type="component" value="Unassembled WGS sequence"/>
</dbReference>
<reference evidence="2 3" key="1">
    <citation type="journal article" date="2021" name="Elife">
        <title>Chloroplast acquisition without the gene transfer in kleptoplastic sea slugs, Plakobranchus ocellatus.</title>
        <authorList>
            <person name="Maeda T."/>
            <person name="Takahashi S."/>
            <person name="Yoshida T."/>
            <person name="Shimamura S."/>
            <person name="Takaki Y."/>
            <person name="Nagai Y."/>
            <person name="Toyoda A."/>
            <person name="Suzuki Y."/>
            <person name="Arimoto A."/>
            <person name="Ishii H."/>
            <person name="Satoh N."/>
            <person name="Nishiyama T."/>
            <person name="Hasebe M."/>
            <person name="Maruyama T."/>
            <person name="Minagawa J."/>
            <person name="Obokata J."/>
            <person name="Shigenobu S."/>
        </authorList>
    </citation>
    <scope>NUCLEOTIDE SEQUENCE [LARGE SCALE GENOMIC DNA]</scope>
</reference>
<keyword evidence="2" id="KW-0548">Nucleotidyltransferase</keyword>